<reference evidence="21 22" key="1">
    <citation type="journal article" date="2006" name="Nat. Biotechnol.">
        <title>The genome and transcriptomes of the anti-tumor agent Clostridium novyi-NT.</title>
        <authorList>
            <person name="Bettegowda C."/>
            <person name="Huang X."/>
            <person name="Lin J."/>
            <person name="Cheong I."/>
            <person name="Kohli M."/>
            <person name="Szabo S.A."/>
            <person name="Zhang X."/>
            <person name="Diaz L.A. Jr."/>
            <person name="Velculescu V.E."/>
            <person name="Parmigiani G."/>
            <person name="Kinzler K.W."/>
            <person name="Vogelstein B."/>
            <person name="Zhou S."/>
        </authorList>
    </citation>
    <scope>NUCLEOTIDE SEQUENCE [LARGE SCALE GENOMIC DNA]</scope>
    <source>
        <strain evidence="21 22">NT</strain>
    </source>
</reference>
<dbReference type="EMBL" id="CP000382">
    <property type="protein sequence ID" value="ABK61886.1"/>
    <property type="molecule type" value="Genomic_DNA"/>
</dbReference>
<dbReference type="InterPro" id="IPR000326">
    <property type="entry name" value="PAP2/HPO"/>
</dbReference>
<evidence type="ECO:0000256" key="18">
    <source>
        <dbReference type="PIRSR" id="PIRSR600829-4"/>
    </source>
</evidence>
<evidence type="ECO:0000259" key="20">
    <source>
        <dbReference type="SMART" id="SM00014"/>
    </source>
</evidence>
<gene>
    <name evidence="21" type="primary">dgkA</name>
    <name evidence="21" type="ordered locus">NT01CX_0045</name>
</gene>
<feature type="transmembrane region" description="Helical" evidence="19">
    <location>
        <begin position="137"/>
        <end position="157"/>
    </location>
</feature>
<accession>A0Q1Q2</accession>
<dbReference type="GO" id="GO:0016301">
    <property type="term" value="F:kinase activity"/>
    <property type="evidence" value="ECO:0007669"/>
    <property type="project" value="UniProtKB-KW"/>
</dbReference>
<feature type="active site" description="Proton acceptor" evidence="15">
    <location>
        <position position="69"/>
    </location>
</feature>
<dbReference type="CDD" id="cd03383">
    <property type="entry name" value="PAP2_diacylglycerolkinase"/>
    <property type="match status" value="1"/>
</dbReference>
<dbReference type="GO" id="GO:0008654">
    <property type="term" value="P:phospholipid biosynthetic process"/>
    <property type="evidence" value="ECO:0007669"/>
    <property type="project" value="UniProtKB-KW"/>
</dbReference>
<dbReference type="InterPro" id="IPR036938">
    <property type="entry name" value="PAP2/HPO_sf"/>
</dbReference>
<dbReference type="PANTHER" id="PTHR34299:SF1">
    <property type="entry name" value="DIACYLGLYCEROL KINASE"/>
    <property type="match status" value="1"/>
</dbReference>
<dbReference type="Pfam" id="PF01569">
    <property type="entry name" value="PAP2"/>
    <property type="match status" value="1"/>
</dbReference>
<evidence type="ECO:0000256" key="8">
    <source>
        <dbReference type="ARBA" id="ARBA00022777"/>
    </source>
</evidence>
<dbReference type="Gene3D" id="1.10.287.3610">
    <property type="match status" value="1"/>
</dbReference>
<evidence type="ECO:0000256" key="14">
    <source>
        <dbReference type="ARBA" id="ARBA00023264"/>
    </source>
</evidence>
<evidence type="ECO:0000256" key="19">
    <source>
        <dbReference type="SAM" id="Phobius"/>
    </source>
</evidence>
<comment type="subcellular location">
    <subcellularLocation>
        <location evidence="1">Cell membrane</location>
        <topology evidence="1">Multi-pass membrane protein</topology>
    </subcellularLocation>
</comment>
<keyword evidence="7 17" id="KW-0547">Nucleotide-binding</keyword>
<name>A0Q1Q2_CLONN</name>
<evidence type="ECO:0000256" key="13">
    <source>
        <dbReference type="ARBA" id="ARBA00023209"/>
    </source>
</evidence>
<dbReference type="eggNOG" id="COG0671">
    <property type="taxonomic scope" value="Bacteria"/>
</dbReference>
<feature type="transmembrane region" description="Helical" evidence="19">
    <location>
        <begin position="95"/>
        <end position="116"/>
    </location>
</feature>
<dbReference type="Pfam" id="PF01219">
    <property type="entry name" value="DAGK_prokar"/>
    <property type="match status" value="1"/>
</dbReference>
<dbReference type="PANTHER" id="PTHR34299">
    <property type="entry name" value="DIACYLGLYCEROL KINASE"/>
    <property type="match status" value="1"/>
</dbReference>
<evidence type="ECO:0000256" key="9">
    <source>
        <dbReference type="ARBA" id="ARBA00022840"/>
    </source>
</evidence>
<dbReference type="Gene3D" id="1.20.144.10">
    <property type="entry name" value="Phosphatidic acid phosphatase type 2/haloperoxidase"/>
    <property type="match status" value="1"/>
</dbReference>
<dbReference type="eggNOG" id="COG0818">
    <property type="taxonomic scope" value="Bacteria"/>
</dbReference>
<evidence type="ECO:0000256" key="5">
    <source>
        <dbReference type="ARBA" id="ARBA00022679"/>
    </source>
</evidence>
<feature type="binding site" evidence="17">
    <location>
        <position position="76"/>
    </location>
    <ligand>
        <name>ATP</name>
        <dbReference type="ChEBI" id="CHEBI:30616"/>
    </ligand>
</feature>
<dbReference type="GO" id="GO:0005524">
    <property type="term" value="F:ATP binding"/>
    <property type="evidence" value="ECO:0007669"/>
    <property type="project" value="UniProtKB-KW"/>
</dbReference>
<dbReference type="AlphaFoldDB" id="A0Q1Q2"/>
<dbReference type="GO" id="GO:0005886">
    <property type="term" value="C:plasma membrane"/>
    <property type="evidence" value="ECO:0007669"/>
    <property type="project" value="UniProtKB-SubCell"/>
</dbReference>
<feature type="transmembrane region" description="Helical" evidence="19">
    <location>
        <begin position="214"/>
        <end position="235"/>
    </location>
</feature>
<keyword evidence="11" id="KW-0443">Lipid metabolism</keyword>
<dbReference type="SUPFAM" id="SSF48317">
    <property type="entry name" value="Acid phosphatase/Vanadium-dependent haloperoxidase"/>
    <property type="match status" value="1"/>
</dbReference>
<keyword evidence="13" id="KW-0594">Phospholipid biosynthesis</keyword>
<keyword evidence="8 21" id="KW-0418">Kinase</keyword>
<feature type="binding site" evidence="16">
    <location>
        <position position="69"/>
    </location>
    <ligand>
        <name>substrate</name>
    </ligand>
</feature>
<evidence type="ECO:0000313" key="21">
    <source>
        <dbReference type="EMBL" id="ABK61886.1"/>
    </source>
</evidence>
<sequence>MFYIKKINKVMDSFNYAIEGIIYAVRTQRNMRIHLVATLVVLSLCFFYDLSRLELLILTITITMVLVGEMINTAIEFAIDATTNYYHPLAKLAKNVSAGAVLITAINALFVGYIVFLDRLKPIAFTVIKKIKNSDPYMIFLILAIVSIATLIVKAIFGEGTPLKGGMPSGHSAIGFSIATIIAVITEEPTVIILSYLMALLIAQSRVDSKVHSIIEVIAGAIFGILLTLLIFRVFY</sequence>
<evidence type="ECO:0000256" key="1">
    <source>
        <dbReference type="ARBA" id="ARBA00004651"/>
    </source>
</evidence>
<keyword evidence="12 19" id="KW-0472">Membrane</keyword>
<keyword evidence="6 19" id="KW-0812">Transmembrane</keyword>
<dbReference type="SMART" id="SM00014">
    <property type="entry name" value="acidPPc"/>
    <property type="match status" value="1"/>
</dbReference>
<evidence type="ECO:0000256" key="16">
    <source>
        <dbReference type="PIRSR" id="PIRSR600829-2"/>
    </source>
</evidence>
<keyword evidence="4" id="KW-0444">Lipid biosynthesis</keyword>
<feature type="transmembrane region" description="Helical" evidence="19">
    <location>
        <begin position="55"/>
        <end position="75"/>
    </location>
</feature>
<feature type="binding site" evidence="18">
    <location>
        <position position="76"/>
    </location>
    <ligand>
        <name>a divalent metal cation</name>
        <dbReference type="ChEBI" id="CHEBI:60240"/>
    </ligand>
</feature>
<evidence type="ECO:0000256" key="4">
    <source>
        <dbReference type="ARBA" id="ARBA00022516"/>
    </source>
</evidence>
<comment type="cofactor">
    <cofactor evidence="18">
        <name>Mg(2+)</name>
        <dbReference type="ChEBI" id="CHEBI:18420"/>
    </cofactor>
    <text evidence="18">Mn(2+), Zn(2+), Cd(2+) and Co(2+) support activity to lesser extents.</text>
</comment>
<dbReference type="InterPro" id="IPR000829">
    <property type="entry name" value="DAGK"/>
</dbReference>
<evidence type="ECO:0000256" key="6">
    <source>
        <dbReference type="ARBA" id="ARBA00022692"/>
    </source>
</evidence>
<feature type="domain" description="Phosphatidic acid phosphatase type 2/haloperoxidase" evidence="20">
    <location>
        <begin position="137"/>
        <end position="232"/>
    </location>
</feature>
<dbReference type="KEGG" id="cno:NT01CX_0045"/>
<evidence type="ECO:0000256" key="2">
    <source>
        <dbReference type="ARBA" id="ARBA00005967"/>
    </source>
</evidence>
<keyword evidence="18" id="KW-0460">Magnesium</keyword>
<evidence type="ECO:0000256" key="3">
    <source>
        <dbReference type="ARBA" id="ARBA00022475"/>
    </source>
</evidence>
<dbReference type="Proteomes" id="UP000008220">
    <property type="component" value="Chromosome"/>
</dbReference>
<dbReference type="CDD" id="cd14266">
    <property type="entry name" value="UDPK_IM_PAP2_like"/>
    <property type="match status" value="1"/>
</dbReference>
<evidence type="ECO:0000256" key="15">
    <source>
        <dbReference type="PIRSR" id="PIRSR600829-1"/>
    </source>
</evidence>
<dbReference type="HOGENOM" id="CLU_101368_0_0_9"/>
<keyword evidence="3" id="KW-1003">Cell membrane</keyword>
<proteinExistence type="inferred from homology"/>
<feature type="transmembrane region" description="Helical" evidence="19">
    <location>
        <begin position="177"/>
        <end position="202"/>
    </location>
</feature>
<protein>
    <submittedName>
        <fullName evidence="21">Diacylglycerol kinase</fullName>
    </submittedName>
</protein>
<evidence type="ECO:0000256" key="11">
    <source>
        <dbReference type="ARBA" id="ARBA00023098"/>
    </source>
</evidence>
<keyword evidence="14" id="KW-1208">Phospholipid metabolism</keyword>
<keyword evidence="9 17" id="KW-0067">ATP-binding</keyword>
<dbReference type="GO" id="GO:0046872">
    <property type="term" value="F:metal ion binding"/>
    <property type="evidence" value="ECO:0007669"/>
    <property type="project" value="UniProtKB-KW"/>
</dbReference>
<organism evidence="21 22">
    <name type="scientific">Clostridium novyi (strain NT)</name>
    <dbReference type="NCBI Taxonomy" id="386415"/>
    <lineage>
        <taxon>Bacteria</taxon>
        <taxon>Bacillati</taxon>
        <taxon>Bacillota</taxon>
        <taxon>Clostridia</taxon>
        <taxon>Eubacteriales</taxon>
        <taxon>Clostridiaceae</taxon>
        <taxon>Clostridium</taxon>
    </lineage>
</organism>
<evidence type="ECO:0000256" key="12">
    <source>
        <dbReference type="ARBA" id="ARBA00023136"/>
    </source>
</evidence>
<evidence type="ECO:0000313" key="22">
    <source>
        <dbReference type="Proteomes" id="UP000008220"/>
    </source>
</evidence>
<dbReference type="STRING" id="386415.NT01CX_0045"/>
<keyword evidence="18" id="KW-0479">Metal-binding</keyword>
<comment type="similarity">
    <text evidence="2">Belongs to the bacterial diacylglycerol kinase family.</text>
</comment>
<keyword evidence="22" id="KW-1185">Reference proteome</keyword>
<feature type="binding site" evidence="17">
    <location>
        <position position="16"/>
    </location>
    <ligand>
        <name>ATP</name>
        <dbReference type="ChEBI" id="CHEBI:30616"/>
    </ligand>
</feature>
<dbReference type="InterPro" id="IPR036945">
    <property type="entry name" value="DAGK_sf"/>
</dbReference>
<keyword evidence="10 19" id="KW-1133">Transmembrane helix</keyword>
<keyword evidence="5" id="KW-0808">Transferase</keyword>
<evidence type="ECO:0000256" key="7">
    <source>
        <dbReference type="ARBA" id="ARBA00022741"/>
    </source>
</evidence>
<evidence type="ECO:0000256" key="10">
    <source>
        <dbReference type="ARBA" id="ARBA00022989"/>
    </source>
</evidence>
<evidence type="ECO:0000256" key="17">
    <source>
        <dbReference type="PIRSR" id="PIRSR600829-3"/>
    </source>
</evidence>